<gene>
    <name evidence="4" type="ORF">E2F49_00435</name>
</gene>
<dbReference type="InterPro" id="IPR006311">
    <property type="entry name" value="TAT_signal"/>
</dbReference>
<feature type="chain" id="PRO_5020190960" evidence="2">
    <location>
        <begin position="32"/>
        <end position="276"/>
    </location>
</feature>
<reference evidence="4 5" key="1">
    <citation type="submission" date="2019-03" db="EMBL/GenBank/DDBJ databases">
        <title>Luteimonas zhaokaii sp.nov., isolated from the rectal contents of Plateau pika in Yushu, Qinghai Province, China.</title>
        <authorList>
            <person name="Zhang G."/>
        </authorList>
    </citation>
    <scope>NUCLEOTIDE SEQUENCE [LARGE SCALE GENOMIC DNA]</scope>
    <source>
        <strain evidence="4 5">THG-MD21</strain>
    </source>
</reference>
<sequence length="276" mass="29820">MTETTSTARRRVLRGLALASGVAVLSGCASALPSSNAAPGRFVRREVTANGRRYAYQVFVPSAALPRPLPVVLFLHGSGERGDDGEKQTQAGLGPYVRAHAADFPALVVFPQSPEGESWEGDTATMALATLDAATAEFDGDRSRTSLTGMSRGGYGTWSLALREPTRFAALVPVCGGITPPGSRPDLDNLYVASTRSAADPFAEAARHLRDIPSWIFHGALDDVVPPEQSRRMHAALRDAGADVRYTEFPDANHNSWDAAYRTEALWPWLFAQRRR</sequence>
<dbReference type="PANTHER" id="PTHR43037:SF1">
    <property type="entry name" value="BLL1128 PROTEIN"/>
    <property type="match status" value="1"/>
</dbReference>
<dbReference type="AlphaFoldDB" id="A0A4V3ANS6"/>
<dbReference type="EMBL" id="SMTG01000002">
    <property type="protein sequence ID" value="TDK32582.1"/>
    <property type="molecule type" value="Genomic_DNA"/>
</dbReference>
<evidence type="ECO:0000259" key="3">
    <source>
        <dbReference type="Pfam" id="PF00326"/>
    </source>
</evidence>
<dbReference type="Pfam" id="PF00326">
    <property type="entry name" value="Peptidase_S9"/>
    <property type="match status" value="1"/>
</dbReference>
<feature type="domain" description="Peptidase S9 prolyl oligopeptidase catalytic" evidence="3">
    <location>
        <begin position="127"/>
        <end position="263"/>
    </location>
</feature>
<dbReference type="PROSITE" id="PS51318">
    <property type="entry name" value="TAT"/>
    <property type="match status" value="1"/>
</dbReference>
<accession>A0A4V3ANS6</accession>
<dbReference type="GO" id="GO:0008236">
    <property type="term" value="F:serine-type peptidase activity"/>
    <property type="evidence" value="ECO:0007669"/>
    <property type="project" value="InterPro"/>
</dbReference>
<keyword evidence="5" id="KW-1185">Reference proteome</keyword>
<organism evidence="4 5">
    <name type="scientific">Luteimonas terrae</name>
    <dbReference type="NCBI Taxonomy" id="1530191"/>
    <lineage>
        <taxon>Bacteria</taxon>
        <taxon>Pseudomonadati</taxon>
        <taxon>Pseudomonadota</taxon>
        <taxon>Gammaproteobacteria</taxon>
        <taxon>Lysobacterales</taxon>
        <taxon>Lysobacteraceae</taxon>
        <taxon>Luteimonas</taxon>
    </lineage>
</organism>
<evidence type="ECO:0000313" key="4">
    <source>
        <dbReference type="EMBL" id="TDK32582.1"/>
    </source>
</evidence>
<dbReference type="RefSeq" id="WP_133392165.1">
    <property type="nucleotide sequence ID" value="NZ_SMTG01000002.1"/>
</dbReference>
<evidence type="ECO:0000256" key="1">
    <source>
        <dbReference type="ARBA" id="ARBA00022729"/>
    </source>
</evidence>
<protein>
    <submittedName>
        <fullName evidence="4">Phospholipase</fullName>
    </submittedName>
</protein>
<dbReference type="InterPro" id="IPR050955">
    <property type="entry name" value="Plant_Biomass_Hydrol_Est"/>
</dbReference>
<comment type="caution">
    <text evidence="4">The sequence shown here is derived from an EMBL/GenBank/DDBJ whole genome shotgun (WGS) entry which is preliminary data.</text>
</comment>
<dbReference type="SUPFAM" id="SSF53474">
    <property type="entry name" value="alpha/beta-Hydrolases"/>
    <property type="match status" value="1"/>
</dbReference>
<proteinExistence type="predicted"/>
<evidence type="ECO:0000256" key="2">
    <source>
        <dbReference type="SAM" id="SignalP"/>
    </source>
</evidence>
<dbReference type="Gene3D" id="3.40.50.1820">
    <property type="entry name" value="alpha/beta hydrolase"/>
    <property type="match status" value="1"/>
</dbReference>
<dbReference type="InterPro" id="IPR001375">
    <property type="entry name" value="Peptidase_S9_cat"/>
</dbReference>
<feature type="signal peptide" evidence="2">
    <location>
        <begin position="1"/>
        <end position="31"/>
    </location>
</feature>
<name>A0A4V3ANS6_9GAMM</name>
<dbReference type="InterPro" id="IPR029058">
    <property type="entry name" value="AB_hydrolase_fold"/>
</dbReference>
<dbReference type="Proteomes" id="UP000295543">
    <property type="component" value="Unassembled WGS sequence"/>
</dbReference>
<evidence type="ECO:0000313" key="5">
    <source>
        <dbReference type="Proteomes" id="UP000295543"/>
    </source>
</evidence>
<keyword evidence="1 2" id="KW-0732">Signal</keyword>
<dbReference type="OrthoDB" id="9764953at2"/>
<dbReference type="GO" id="GO:0006508">
    <property type="term" value="P:proteolysis"/>
    <property type="evidence" value="ECO:0007669"/>
    <property type="project" value="InterPro"/>
</dbReference>
<dbReference type="PANTHER" id="PTHR43037">
    <property type="entry name" value="UNNAMED PRODUCT-RELATED"/>
    <property type="match status" value="1"/>
</dbReference>